<dbReference type="Proteomes" id="UP000544742">
    <property type="component" value="Unassembled WGS sequence"/>
</dbReference>
<dbReference type="GeneID" id="10461948"/>
<dbReference type="PANTHER" id="PTHR30244">
    <property type="entry name" value="TRANSAMINASE"/>
    <property type="match status" value="1"/>
</dbReference>
<evidence type="ECO:0000256" key="1">
    <source>
        <dbReference type="RuleBase" id="RU004508"/>
    </source>
</evidence>
<dbReference type="CDD" id="cd00616">
    <property type="entry name" value="AHBA_syn"/>
    <property type="match status" value="1"/>
</dbReference>
<accession>A0A7K4AEZ4</accession>
<comment type="similarity">
    <text evidence="1">Belongs to the DegT/DnrJ/EryC1 family.</text>
</comment>
<dbReference type="GO" id="GO:0030170">
    <property type="term" value="F:pyridoxal phosphate binding"/>
    <property type="evidence" value="ECO:0007669"/>
    <property type="project" value="TreeGrafter"/>
</dbReference>
<dbReference type="Gene3D" id="3.40.640.10">
    <property type="entry name" value="Type I PLP-dependent aspartate aminotransferase-like (Major domain)"/>
    <property type="match status" value="1"/>
</dbReference>
<dbReference type="OMA" id="VWNQYTI"/>
<dbReference type="SUPFAM" id="SSF53383">
    <property type="entry name" value="PLP-dependent transferases"/>
    <property type="match status" value="1"/>
</dbReference>
<comment type="caution">
    <text evidence="2">The sequence shown here is derived from an EMBL/GenBank/DDBJ whole genome shotgun (WGS) entry which is preliminary data.</text>
</comment>
<dbReference type="Gene3D" id="3.90.1150.10">
    <property type="entry name" value="Aspartate Aminotransferase, domain 1"/>
    <property type="match status" value="1"/>
</dbReference>
<dbReference type="Pfam" id="PF01041">
    <property type="entry name" value="DegT_DnrJ_EryC1"/>
    <property type="match status" value="1"/>
</dbReference>
<dbReference type="InterPro" id="IPR000653">
    <property type="entry name" value="DegT/StrS_aminotransferase"/>
</dbReference>
<dbReference type="InterPro" id="IPR015424">
    <property type="entry name" value="PyrdxlP-dep_Trfase"/>
</dbReference>
<protein>
    <submittedName>
        <fullName evidence="2">DegT/DnrJ/EryC1/StrS family aminotransferase</fullName>
    </submittedName>
</protein>
<dbReference type="EMBL" id="JAAYUN010000009">
    <property type="protein sequence ID" value="NLJ21576.1"/>
    <property type="molecule type" value="Genomic_DNA"/>
</dbReference>
<gene>
    <name evidence="2" type="ORF">GX426_00495</name>
</gene>
<keyword evidence="2" id="KW-0032">Aminotransferase</keyword>
<dbReference type="GO" id="GO:0000271">
    <property type="term" value="P:polysaccharide biosynthetic process"/>
    <property type="evidence" value="ECO:0007669"/>
    <property type="project" value="TreeGrafter"/>
</dbReference>
<dbReference type="GO" id="GO:0008483">
    <property type="term" value="F:transaminase activity"/>
    <property type="evidence" value="ECO:0007669"/>
    <property type="project" value="UniProtKB-KW"/>
</dbReference>
<dbReference type="PIRSF" id="PIRSF000390">
    <property type="entry name" value="PLP_StrS"/>
    <property type="match status" value="1"/>
</dbReference>
<reference evidence="2 3" key="1">
    <citation type="journal article" date="2020" name="Biotechnol. Biofuels">
        <title>New insights from the biogas microbiome by comprehensive genome-resolved metagenomics of nearly 1600 species originating from multiple anaerobic digesters.</title>
        <authorList>
            <person name="Campanaro S."/>
            <person name="Treu L."/>
            <person name="Rodriguez-R L.M."/>
            <person name="Kovalovszki A."/>
            <person name="Ziels R.M."/>
            <person name="Maus I."/>
            <person name="Zhu X."/>
            <person name="Kougias P.G."/>
            <person name="Basile A."/>
            <person name="Luo G."/>
            <person name="Schluter A."/>
            <person name="Konstantinidis K.T."/>
            <person name="Angelidaki I."/>
        </authorList>
    </citation>
    <scope>NUCLEOTIDE SEQUENCE [LARGE SCALE GENOMIC DNA]</scope>
    <source>
        <strain evidence="2">AS27yjCOA_157</strain>
    </source>
</reference>
<dbReference type="InterPro" id="IPR015422">
    <property type="entry name" value="PyrdxlP-dep_Trfase_small"/>
</dbReference>
<organism evidence="2 3">
    <name type="scientific">Methanothrix soehngenii</name>
    <name type="common">Methanosaeta concilii</name>
    <dbReference type="NCBI Taxonomy" id="2223"/>
    <lineage>
        <taxon>Archaea</taxon>
        <taxon>Methanobacteriati</taxon>
        <taxon>Methanobacteriota</taxon>
        <taxon>Stenosarchaea group</taxon>
        <taxon>Methanomicrobia</taxon>
        <taxon>Methanotrichales</taxon>
        <taxon>Methanotrichaceae</taxon>
        <taxon>Methanothrix</taxon>
    </lineage>
</organism>
<dbReference type="RefSeq" id="WP_013720023.1">
    <property type="nucleotide sequence ID" value="NZ_CAJYDL010000001.1"/>
</dbReference>
<keyword evidence="2" id="KW-0808">Transferase</keyword>
<evidence type="ECO:0000313" key="3">
    <source>
        <dbReference type="Proteomes" id="UP000544742"/>
    </source>
</evidence>
<dbReference type="AlphaFoldDB" id="A0A7K4AEZ4"/>
<proteinExistence type="inferred from homology"/>
<evidence type="ECO:0000313" key="2">
    <source>
        <dbReference type="EMBL" id="NLJ21576.1"/>
    </source>
</evidence>
<sequence length="366" mass="40331">MRDFISIAKPTVGEEEIEAVGEVLRSGMLTQGEKVKNFEEEFSEYLGVEHSIAVSNGTVALDLALKGLGLEPGDEVISPAFTFIATANTVLYQGSVPVFADVDPRTFNIDPDDLSEKITPRTRAVIGVHLYGQPFDAKAVCQICEDRNIALVEDCAQAHGAMMGGRMAGSFGTGCFSFYPTKNMTTGEGGMITTNDDALADRMRLLRNHGDTGKYNHISIGYNYRMTNIQGAIGSGQLKRLEGFIAKRIENADTLNKTIKIDGLTVPFRTADVRHVYNQYVLRVEDDFPVSREKLMEYLNANGIATAVHYPKAVYEQPIYQKLGYGRDRCPVSEDVSRRVMSLPVHPSLSASDLQHIAQTINCFED</sequence>
<dbReference type="PANTHER" id="PTHR30244:SF34">
    <property type="entry name" value="DTDP-4-AMINO-4,6-DIDEOXYGALACTOSE TRANSAMINASE"/>
    <property type="match status" value="1"/>
</dbReference>
<name>A0A7K4AEZ4_METSH</name>
<dbReference type="InterPro" id="IPR015421">
    <property type="entry name" value="PyrdxlP-dep_Trfase_major"/>
</dbReference>
<keyword evidence="1" id="KW-0663">Pyridoxal phosphate</keyword>